<feature type="compositionally biased region" description="Polar residues" evidence="3">
    <location>
        <begin position="210"/>
        <end position="219"/>
    </location>
</feature>
<dbReference type="SMART" id="SM00684">
    <property type="entry name" value="DM15"/>
    <property type="match status" value="3"/>
</dbReference>
<dbReference type="SUPFAM" id="SSF46785">
    <property type="entry name" value="Winged helix' DNA-binding domain"/>
    <property type="match status" value="1"/>
</dbReference>
<feature type="region of interest" description="Disordered" evidence="3">
    <location>
        <begin position="396"/>
        <end position="418"/>
    </location>
</feature>
<dbReference type="InterPro" id="IPR006607">
    <property type="entry name" value="DM15"/>
</dbReference>
<dbReference type="SMART" id="SM00715">
    <property type="entry name" value="LA"/>
    <property type="match status" value="1"/>
</dbReference>
<reference evidence="5 6" key="1">
    <citation type="journal article" date="2020" name="Fungal Divers.">
        <title>Resolving the Mortierellaceae phylogeny through synthesis of multi-gene phylogenetics and phylogenomics.</title>
        <authorList>
            <person name="Vandepol N."/>
            <person name="Liber J."/>
            <person name="Desiro A."/>
            <person name="Na H."/>
            <person name="Kennedy M."/>
            <person name="Barry K."/>
            <person name="Grigoriev I.V."/>
            <person name="Miller A.N."/>
            <person name="O'Donnell K."/>
            <person name="Stajich J.E."/>
            <person name="Bonito G."/>
        </authorList>
    </citation>
    <scope>NUCLEOTIDE SEQUENCE [LARGE SCALE GENOMIC DNA]</scope>
    <source>
        <strain evidence="5 6">AD045</strain>
    </source>
</reference>
<keyword evidence="5" id="KW-0687">Ribonucleoprotein</keyword>
<organism evidence="5 6">
    <name type="scientific">Linnemannia gamsii</name>
    <dbReference type="NCBI Taxonomy" id="64522"/>
    <lineage>
        <taxon>Eukaryota</taxon>
        <taxon>Fungi</taxon>
        <taxon>Fungi incertae sedis</taxon>
        <taxon>Mucoromycota</taxon>
        <taxon>Mortierellomycotina</taxon>
        <taxon>Mortierellomycetes</taxon>
        <taxon>Mortierellales</taxon>
        <taxon>Mortierellaceae</taxon>
        <taxon>Linnemannia</taxon>
    </lineage>
</organism>
<dbReference type="InterPro" id="IPR036390">
    <property type="entry name" value="WH_DNA-bd_sf"/>
</dbReference>
<dbReference type="PANTHER" id="PTHR22792:SF132">
    <property type="entry name" value="LA-RELATED PROTEIN 1"/>
    <property type="match status" value="1"/>
</dbReference>
<dbReference type="PROSITE" id="PS50961">
    <property type="entry name" value="HTH_LA"/>
    <property type="match status" value="1"/>
</dbReference>
<keyword evidence="1 2" id="KW-0694">RNA-binding</keyword>
<feature type="compositionally biased region" description="Low complexity" evidence="3">
    <location>
        <begin position="19"/>
        <end position="35"/>
    </location>
</feature>
<sequence>MVASTAIVDESNSHDEGHSSNPAAAAVPASHSVPSTNVWNARKEAMKPSAEADAEKRVESIIENIKEVTLDAKEDGKKSRKKKGQHSIPSLDDTNVWPDPSASAEKETKPEPVTATALINKKDKSKWTQYTPNITHSNPAPGGGGKGHHHHHHHDSNSHQNNSRRRKNSTPGENKSSNATVTPAANPAGAPVAPQGRRASVPAMFDEEPSQSQGKNTRQSSHRGRGGKSNGGRSNYRSSVGNVSQLYQQHGLSNDPEALKSFILHQMEYYFSVENLCKDVFMRKQMDDEGYVPLSLVANFNRVKYLTTDHVLIKDVLQASKEIETKGDKIRRRGDWATWVFPKEDGATPLPTHRSSYVPPPRSPHPVTISASLPVKSAIRAPSIEDDWHIMHIKSKKRGSVSHPSPAVQPAEKFTGEEDDEVFQFDDDSLAGAREGTVQKYYVSDDDDEDDDEFDDDTVAKILIVTQKKRDRSHGSYERKAMNDDINDMINEGLYHYEHDLQRKRNNNRRSSLAQSNKKVEMISEEQFASLTGSQPRHGSTSLSSSMNNNNNINNSNTQTGGDNTNQRRGKGKGKSQAPRFYPLKGAQGAKGGKQDSRQHYAQAAVGWVLGDQAFLQSDLPAPSGSSPAGISMGSFAESSLLSTSLEAPHSFPAFQHPSHELLHENGFIQHKYYKYHYKALKERKRQGIGHSQEMNTLFRFWSHFLRDNYNKKMYTEFKRLAVEDANANYRYGLECLFRFYSYGLEKKFRQDLFLDFEALTYADFQNGHMYGLEKFWAYLFYRKDKARRKLDVMAELKPLLERYKTIDDFKSAHGNNSNPPSNHYVVPNH</sequence>
<dbReference type="CDD" id="cd07323">
    <property type="entry name" value="LAM"/>
    <property type="match status" value="1"/>
</dbReference>
<dbReference type="Pfam" id="PF21071">
    <property type="entry name" value="LARP1_HEAT"/>
    <property type="match status" value="1"/>
</dbReference>
<protein>
    <submittedName>
        <fullName evidence="5">La ribonucleoprotein domain member 1B</fullName>
    </submittedName>
</protein>
<feature type="compositionally biased region" description="Polar residues" evidence="3">
    <location>
        <begin position="528"/>
        <end position="539"/>
    </location>
</feature>
<dbReference type="EMBL" id="JAAAIM010000886">
    <property type="protein sequence ID" value="KAG0283560.1"/>
    <property type="molecule type" value="Genomic_DNA"/>
</dbReference>
<feature type="region of interest" description="Disordered" evidence="3">
    <location>
        <begin position="68"/>
        <end position="239"/>
    </location>
</feature>
<dbReference type="PANTHER" id="PTHR22792">
    <property type="entry name" value="LUPUS LA PROTEIN-RELATED"/>
    <property type="match status" value="1"/>
</dbReference>
<feature type="region of interest" description="Disordered" evidence="3">
    <location>
        <begin position="528"/>
        <end position="598"/>
    </location>
</feature>
<evidence type="ECO:0000313" key="6">
    <source>
        <dbReference type="Proteomes" id="UP001194696"/>
    </source>
</evidence>
<name>A0ABQ7JRJ7_9FUNG</name>
<gene>
    <name evidence="5" type="primary">LARP1B_1</name>
    <name evidence="5" type="ORF">BGZ96_012044</name>
</gene>
<evidence type="ECO:0000256" key="3">
    <source>
        <dbReference type="SAM" id="MobiDB-lite"/>
    </source>
</evidence>
<dbReference type="InterPro" id="IPR036388">
    <property type="entry name" value="WH-like_DNA-bd_sf"/>
</dbReference>
<dbReference type="InterPro" id="IPR045180">
    <property type="entry name" value="La_dom_prot"/>
</dbReference>
<feature type="compositionally biased region" description="Polar residues" evidence="3">
    <location>
        <begin position="558"/>
        <end position="567"/>
    </location>
</feature>
<proteinExistence type="predicted"/>
<feature type="domain" description="HTH La-type RNA-binding" evidence="4">
    <location>
        <begin position="253"/>
        <end position="342"/>
    </location>
</feature>
<dbReference type="Gene3D" id="1.10.10.10">
    <property type="entry name" value="Winged helix-like DNA-binding domain superfamily/Winged helix DNA-binding domain"/>
    <property type="match status" value="1"/>
</dbReference>
<evidence type="ECO:0000256" key="2">
    <source>
        <dbReference type="PROSITE-ProRule" id="PRU00332"/>
    </source>
</evidence>
<feature type="compositionally biased region" description="Basic and acidic residues" evidence="3">
    <location>
        <begin position="68"/>
        <end position="77"/>
    </location>
</feature>
<keyword evidence="6" id="KW-1185">Reference proteome</keyword>
<feature type="compositionally biased region" description="Polar residues" evidence="3">
    <location>
        <begin position="127"/>
        <end position="138"/>
    </location>
</feature>
<evidence type="ECO:0000259" key="4">
    <source>
        <dbReference type="PROSITE" id="PS50961"/>
    </source>
</evidence>
<dbReference type="InterPro" id="IPR006630">
    <property type="entry name" value="La_HTH"/>
</dbReference>
<evidence type="ECO:0000256" key="1">
    <source>
        <dbReference type="ARBA" id="ARBA00022884"/>
    </source>
</evidence>
<dbReference type="Pfam" id="PF05383">
    <property type="entry name" value="La"/>
    <property type="match status" value="1"/>
</dbReference>
<accession>A0ABQ7JRJ7</accession>
<evidence type="ECO:0000313" key="5">
    <source>
        <dbReference type="EMBL" id="KAG0283560.1"/>
    </source>
</evidence>
<feature type="compositionally biased region" description="Low complexity" evidence="3">
    <location>
        <begin position="178"/>
        <end position="194"/>
    </location>
</feature>
<feature type="region of interest" description="Disordered" evidence="3">
    <location>
        <begin position="1"/>
        <end position="56"/>
    </location>
</feature>
<feature type="compositionally biased region" description="Low complexity" evidence="3">
    <location>
        <begin position="540"/>
        <end position="557"/>
    </location>
</feature>
<dbReference type="GO" id="GO:1990904">
    <property type="term" value="C:ribonucleoprotein complex"/>
    <property type="evidence" value="ECO:0007669"/>
    <property type="project" value="UniProtKB-KW"/>
</dbReference>
<dbReference type="Proteomes" id="UP001194696">
    <property type="component" value="Unassembled WGS sequence"/>
</dbReference>
<comment type="caution">
    <text evidence="5">The sequence shown here is derived from an EMBL/GenBank/DDBJ whole genome shotgun (WGS) entry which is preliminary data.</text>
</comment>